<dbReference type="EMBL" id="QGMF01000067">
    <property type="protein sequence ID" value="TVY20171.1"/>
    <property type="molecule type" value="Genomic_DNA"/>
</dbReference>
<dbReference type="GO" id="GO:0008270">
    <property type="term" value="F:zinc ion binding"/>
    <property type="evidence" value="ECO:0007669"/>
    <property type="project" value="InterPro"/>
</dbReference>
<dbReference type="GO" id="GO:0006351">
    <property type="term" value="P:DNA-templated transcription"/>
    <property type="evidence" value="ECO:0007669"/>
    <property type="project" value="InterPro"/>
</dbReference>
<organism evidence="5 6">
    <name type="scientific">Lachnellula arida</name>
    <dbReference type="NCBI Taxonomy" id="1316785"/>
    <lineage>
        <taxon>Eukaryota</taxon>
        <taxon>Fungi</taxon>
        <taxon>Dikarya</taxon>
        <taxon>Ascomycota</taxon>
        <taxon>Pezizomycotina</taxon>
        <taxon>Leotiomycetes</taxon>
        <taxon>Helotiales</taxon>
        <taxon>Lachnaceae</taxon>
        <taxon>Lachnellula</taxon>
    </lineage>
</organism>
<dbReference type="SMART" id="SM00906">
    <property type="entry name" value="Fungal_trans"/>
    <property type="match status" value="1"/>
</dbReference>
<feature type="region of interest" description="Disordered" evidence="3">
    <location>
        <begin position="86"/>
        <end position="114"/>
    </location>
</feature>
<dbReference type="PANTHER" id="PTHR31001">
    <property type="entry name" value="UNCHARACTERIZED TRANSCRIPTIONAL REGULATORY PROTEIN"/>
    <property type="match status" value="1"/>
</dbReference>
<gene>
    <name evidence="5" type="primary">fsa6_3</name>
    <name evidence="5" type="ORF">LARI1_G003002</name>
</gene>
<evidence type="ECO:0000256" key="3">
    <source>
        <dbReference type="SAM" id="MobiDB-lite"/>
    </source>
</evidence>
<evidence type="ECO:0000313" key="6">
    <source>
        <dbReference type="Proteomes" id="UP000469559"/>
    </source>
</evidence>
<protein>
    <submittedName>
        <fullName evidence="5">Fusarisetin A cluster transcription factor fsa6</fullName>
    </submittedName>
</protein>
<dbReference type="AlphaFoldDB" id="A0A8T9BLD0"/>
<comment type="subcellular location">
    <subcellularLocation>
        <location evidence="1">Nucleus</location>
    </subcellularLocation>
</comment>
<reference evidence="5 6" key="1">
    <citation type="submission" date="2018-05" db="EMBL/GenBank/DDBJ databases">
        <title>Whole genome sequencing for identification of molecular markers to develop diagnostic detection tools for the regulated plant pathogen Lachnellula willkommii.</title>
        <authorList>
            <person name="Giroux E."/>
            <person name="Bilodeau G."/>
        </authorList>
    </citation>
    <scope>NUCLEOTIDE SEQUENCE [LARGE SCALE GENOMIC DNA]</scope>
    <source>
        <strain evidence="5 6">CBS 203.66</strain>
    </source>
</reference>
<dbReference type="GO" id="GO:0003677">
    <property type="term" value="F:DNA binding"/>
    <property type="evidence" value="ECO:0007669"/>
    <property type="project" value="InterPro"/>
</dbReference>
<sequence>MSYSQIEVQSWLTLRDVCTLLGAVFPTWDTRKCLNACVLCVKRNKQSSCEYADNANRNKPKHNNTGDRLQNLENIVLQFVQNGATGKVKEQETGTPSESTDHTKGPTDITTPTGERGTLHVQGGQMNYVDSSHWLSILHDIKEVRGQLALSSTQEQEGDSFDRIGPQPEADLVFGLQEPLNISEIIRSLPSRSVCDSLLSQYFNSQYMIIPIIHPLKFQKEYEQFWQDSSKSPTIWIGLLFAILGLATTLRQTTNSNTPIESGANFISPKAFRLRTTQCLVLGNYSTAKAYGLETLVLYLQSNLVGLADSQINLWFLMGIIIRLAMRMGYHRDSKNHDNISPFEGEMRRRVWVNIYQLDVLMSFQLGLPSMIPTDYCDTEAPRNLHFTDFFPDTAVLPPSRPLSDHTSILYTIVKGKVMGVFKKIVAHSQSLSPPPLETTIMLDIETRETYTNIPSNYKMLDVSRSFMDTPSIIMKRCSIELLYLKSIVVLHRRFLNTETSDPKYAKFRRSCLDAAMDILARQADLHRASQPGGQLYDDRWMLSWLAAHDFLVASMVVCLELSEYMRTAAAPKPADYARQLEALQTSQMIWTSRTSHDPASQEARTAARVLELMIRKVKDDNMGYPSSSALPRENDLFFENSGLPYAEPVTEMIDGSENLDWSLLDQYFQNTEGLQDFTSSLDPYSEEQIEDLFQNLEPDGTG</sequence>
<dbReference type="InterPro" id="IPR007219">
    <property type="entry name" value="XnlR_reg_dom"/>
</dbReference>
<dbReference type="Pfam" id="PF04082">
    <property type="entry name" value="Fungal_trans"/>
    <property type="match status" value="1"/>
</dbReference>
<dbReference type="PANTHER" id="PTHR31001:SF49">
    <property type="entry name" value="ZN(II)2CYS6 TRANSCRIPTION FACTOR (EUROFUNG)"/>
    <property type="match status" value="1"/>
</dbReference>
<keyword evidence="2" id="KW-0539">Nucleus</keyword>
<keyword evidence="6" id="KW-1185">Reference proteome</keyword>
<feature type="domain" description="Xylanolytic transcriptional activator regulatory" evidence="4">
    <location>
        <begin position="314"/>
        <end position="388"/>
    </location>
</feature>
<evidence type="ECO:0000256" key="2">
    <source>
        <dbReference type="ARBA" id="ARBA00023242"/>
    </source>
</evidence>
<dbReference type="GO" id="GO:0005634">
    <property type="term" value="C:nucleus"/>
    <property type="evidence" value="ECO:0007669"/>
    <property type="project" value="UniProtKB-SubCell"/>
</dbReference>
<evidence type="ECO:0000313" key="5">
    <source>
        <dbReference type="EMBL" id="TVY20171.1"/>
    </source>
</evidence>
<dbReference type="Proteomes" id="UP000469559">
    <property type="component" value="Unassembled WGS sequence"/>
</dbReference>
<proteinExistence type="predicted"/>
<evidence type="ECO:0000259" key="4">
    <source>
        <dbReference type="SMART" id="SM00906"/>
    </source>
</evidence>
<evidence type="ECO:0000256" key="1">
    <source>
        <dbReference type="ARBA" id="ARBA00004123"/>
    </source>
</evidence>
<dbReference type="InterPro" id="IPR050613">
    <property type="entry name" value="Sec_Metabolite_Reg"/>
</dbReference>
<name>A0A8T9BLD0_9HELO</name>
<accession>A0A8T9BLD0</accession>
<comment type="caution">
    <text evidence="5">The sequence shown here is derived from an EMBL/GenBank/DDBJ whole genome shotgun (WGS) entry which is preliminary data.</text>
</comment>
<dbReference type="OrthoDB" id="4934715at2759"/>
<dbReference type="CDD" id="cd12148">
    <property type="entry name" value="fungal_TF_MHR"/>
    <property type="match status" value="1"/>
</dbReference>